<dbReference type="EMBL" id="CVRI01000073">
    <property type="protein sequence ID" value="CRL07611.1"/>
    <property type="molecule type" value="Genomic_DNA"/>
</dbReference>
<sequence>MEVIAVKPVDKKESKRKILAFRFQLSQAIDEKALDRIVLLSHQAQSIPKLICCLHELLNI</sequence>
<dbReference type="AlphaFoldDB" id="A0A1J1J5C6"/>
<keyword evidence="2" id="KW-1185">Reference proteome</keyword>
<gene>
    <name evidence="1" type="ORF">CLUMA_CG020576</name>
</gene>
<evidence type="ECO:0000313" key="1">
    <source>
        <dbReference type="EMBL" id="CRL07611.1"/>
    </source>
</evidence>
<evidence type="ECO:0000313" key="2">
    <source>
        <dbReference type="Proteomes" id="UP000183832"/>
    </source>
</evidence>
<reference evidence="1 2" key="1">
    <citation type="submission" date="2015-04" db="EMBL/GenBank/DDBJ databases">
        <authorList>
            <person name="Syromyatnikov M.Y."/>
            <person name="Popov V.N."/>
        </authorList>
    </citation>
    <scope>NUCLEOTIDE SEQUENCE [LARGE SCALE GENOMIC DNA]</scope>
</reference>
<dbReference type="Proteomes" id="UP000183832">
    <property type="component" value="Unassembled WGS sequence"/>
</dbReference>
<protein>
    <submittedName>
        <fullName evidence="1">CLUMA_CG020576, isoform A</fullName>
    </submittedName>
</protein>
<name>A0A1J1J5C6_9DIPT</name>
<proteinExistence type="predicted"/>
<accession>A0A1J1J5C6</accession>
<organism evidence="1 2">
    <name type="scientific">Clunio marinus</name>
    <dbReference type="NCBI Taxonomy" id="568069"/>
    <lineage>
        <taxon>Eukaryota</taxon>
        <taxon>Metazoa</taxon>
        <taxon>Ecdysozoa</taxon>
        <taxon>Arthropoda</taxon>
        <taxon>Hexapoda</taxon>
        <taxon>Insecta</taxon>
        <taxon>Pterygota</taxon>
        <taxon>Neoptera</taxon>
        <taxon>Endopterygota</taxon>
        <taxon>Diptera</taxon>
        <taxon>Nematocera</taxon>
        <taxon>Chironomoidea</taxon>
        <taxon>Chironomidae</taxon>
        <taxon>Clunio</taxon>
    </lineage>
</organism>